<sequence length="73" mass="8191">PNWIDQLPWEMLAIHTTLKEDLNTSSAEMVYGAPSEQLRDSMSQLCSTPMSIHGTPRSSTPNDLHKAKFVFVC</sequence>
<organism evidence="1">
    <name type="scientific">Octopus bimaculoides</name>
    <name type="common">California two-spotted octopus</name>
    <dbReference type="NCBI Taxonomy" id="37653"/>
    <lineage>
        <taxon>Eukaryota</taxon>
        <taxon>Metazoa</taxon>
        <taxon>Spiralia</taxon>
        <taxon>Lophotrochozoa</taxon>
        <taxon>Mollusca</taxon>
        <taxon>Cephalopoda</taxon>
        <taxon>Coleoidea</taxon>
        <taxon>Octopodiformes</taxon>
        <taxon>Octopoda</taxon>
        <taxon>Incirrata</taxon>
        <taxon>Octopodidae</taxon>
        <taxon>Octopus</taxon>
    </lineage>
</organism>
<feature type="non-terminal residue" evidence="1">
    <location>
        <position position="1"/>
    </location>
</feature>
<dbReference type="AlphaFoldDB" id="A0A0L8HD43"/>
<accession>A0A0L8HD43</accession>
<gene>
    <name evidence="1" type="ORF">OCBIM_22018135mg</name>
</gene>
<proteinExistence type="predicted"/>
<dbReference type="EMBL" id="KQ418576">
    <property type="protein sequence ID" value="KOF86665.1"/>
    <property type="molecule type" value="Genomic_DNA"/>
</dbReference>
<reference evidence="1" key="1">
    <citation type="submission" date="2015-07" db="EMBL/GenBank/DDBJ databases">
        <title>MeaNS - Measles Nucleotide Surveillance Program.</title>
        <authorList>
            <person name="Tran T."/>
            <person name="Druce J."/>
        </authorList>
    </citation>
    <scope>NUCLEOTIDE SEQUENCE</scope>
    <source>
        <strain evidence="1">UCB-OBI-ISO-001</strain>
        <tissue evidence="1">Gonad</tissue>
    </source>
</reference>
<protein>
    <submittedName>
        <fullName evidence="1">Uncharacterized protein</fullName>
    </submittedName>
</protein>
<name>A0A0L8HD43_OCTBM</name>
<evidence type="ECO:0000313" key="1">
    <source>
        <dbReference type="EMBL" id="KOF86665.1"/>
    </source>
</evidence>